<dbReference type="InterPro" id="IPR027409">
    <property type="entry name" value="GroEL-like_apical_dom_sf"/>
</dbReference>
<dbReference type="AlphaFoldDB" id="A0A3Q0GLB3"/>
<dbReference type="GO" id="GO:0051131">
    <property type="term" value="P:chaperone-mediated protein complex assembly"/>
    <property type="evidence" value="ECO:0007669"/>
    <property type="project" value="InterPro"/>
</dbReference>
<proteinExistence type="predicted"/>
<keyword evidence="1" id="KW-1185">Reference proteome</keyword>
<dbReference type="PANTHER" id="PTHR46883">
    <property type="entry name" value="BARDET-BIEDL SYNDROME 12 PROTEIN"/>
    <property type="match status" value="1"/>
</dbReference>
<dbReference type="InterPro" id="IPR027410">
    <property type="entry name" value="TCP-1-like_intermed_sf"/>
</dbReference>
<dbReference type="Proteomes" id="UP000189705">
    <property type="component" value="Unplaced"/>
</dbReference>
<dbReference type="SUPFAM" id="SSF48592">
    <property type="entry name" value="GroEL equatorial domain-like"/>
    <property type="match status" value="1"/>
</dbReference>
<dbReference type="InterPro" id="IPR042984">
    <property type="entry name" value="BBS12"/>
</dbReference>
<dbReference type="STRING" id="38654.A0A3Q0GLB3"/>
<dbReference type="KEGG" id="asn:102367828"/>
<dbReference type="Gene3D" id="3.50.7.10">
    <property type="entry name" value="GroEL"/>
    <property type="match status" value="1"/>
</dbReference>
<dbReference type="CTD" id="166379"/>
<evidence type="ECO:0000313" key="2">
    <source>
        <dbReference type="RefSeq" id="XP_025060516.1"/>
    </source>
</evidence>
<dbReference type="SUPFAM" id="SSF52029">
    <property type="entry name" value="GroEL apical domain-like"/>
    <property type="match status" value="1"/>
</dbReference>
<dbReference type="PANTHER" id="PTHR46883:SF1">
    <property type="entry name" value="BARDET-BIEDL SYNDROME 12 PROTEIN"/>
    <property type="match status" value="1"/>
</dbReference>
<dbReference type="GeneID" id="102367828"/>
<sequence>LVVMAFRNVNRRRHVGLQQLSSLASIGRTLLGPLKSYKFIVNESTNESVLACSVVRLLESLDLTSAVGQLLNETIQAQSKEYKTGTATLLFLAGAWSSAVLECLQQNVPVPVIVSVMSEGLNSCSERVKCLQVSVHDLYEGPDSVPIQSNFSSARPQIFENKTPSAGSNSFLNPFMHFHKDVPVTEEECVPEGPCSHEANTCDLHNRCLSSPTYTTGRQMHSAVGPVGDKTMLSIPGSSSITSSCNKKRLTHSRHFNAVGKKGSLLHVGSFQGNPIGPSTHHYECKDFGQLAMALSHGNKASMKLVQDIVRCQQWKTNRTGLSQFNIEEIVTCCLPGVPESYSCICPGYVTSVSPEKAAVTKQLQGRLLQMLLIDGDLTEKYRHLGFNRPTNVKTVSESLGVQESSSGCSWTSRMLDILMQSEVNLILVKGNVCEHLMERCILNNILIINPVTQNVLYAFARVTGAKPVTYLTQVNSQCVGGGVGVDFWRTGELSTEELESRMLISIKAEGSTLVTAVLSSTVISKMQVIDDQFWTCAYRLQHALTDGKVFPGGGAVELFCLSHVQKLIDQALNQGNKNSAGEFHSAPCWMAESLAEFKPLVLKALASGWHKYLSTVLCNSANYTSEFEASISIKQHLKKVTGCGSPSAYILQEFNLREVVGKVGPDPLTKCMEFVQVYDNVTAKLEAWRRALDLVLLVLQTDSEIITGPKRNELLSSPVSSEFIFI</sequence>
<gene>
    <name evidence="2" type="primary">BBS12</name>
</gene>
<dbReference type="RefSeq" id="XP_025060516.1">
    <property type="nucleotide sequence ID" value="XM_025204731.1"/>
</dbReference>
<dbReference type="InterPro" id="IPR002423">
    <property type="entry name" value="Cpn60/GroEL/TCP-1"/>
</dbReference>
<dbReference type="Gene3D" id="1.10.560.10">
    <property type="entry name" value="GroEL-like equatorial domain"/>
    <property type="match status" value="2"/>
</dbReference>
<dbReference type="Gene3D" id="3.30.260.10">
    <property type="entry name" value="TCP-1-like chaperonin intermediate domain"/>
    <property type="match status" value="1"/>
</dbReference>
<name>A0A3Q0GLB3_ALLSI</name>
<dbReference type="GO" id="GO:0005524">
    <property type="term" value="F:ATP binding"/>
    <property type="evidence" value="ECO:0007669"/>
    <property type="project" value="InterPro"/>
</dbReference>
<protein>
    <submittedName>
        <fullName evidence="2">Bardet-Biedl syndrome 12 protein</fullName>
    </submittedName>
</protein>
<feature type="non-terminal residue" evidence="2">
    <location>
        <position position="1"/>
    </location>
</feature>
<reference evidence="2" key="1">
    <citation type="submission" date="2025-08" db="UniProtKB">
        <authorList>
            <consortium name="RefSeq"/>
        </authorList>
    </citation>
    <scope>IDENTIFICATION</scope>
</reference>
<dbReference type="Pfam" id="PF00118">
    <property type="entry name" value="Cpn60_TCP1"/>
    <property type="match status" value="1"/>
</dbReference>
<dbReference type="InParanoid" id="A0A3Q0GLB3"/>
<dbReference type="GO" id="GO:0045494">
    <property type="term" value="P:photoreceptor cell maintenance"/>
    <property type="evidence" value="ECO:0007669"/>
    <property type="project" value="TreeGrafter"/>
</dbReference>
<organism evidence="1 2">
    <name type="scientific">Alligator sinensis</name>
    <name type="common">Chinese alligator</name>
    <dbReference type="NCBI Taxonomy" id="38654"/>
    <lineage>
        <taxon>Eukaryota</taxon>
        <taxon>Metazoa</taxon>
        <taxon>Chordata</taxon>
        <taxon>Craniata</taxon>
        <taxon>Vertebrata</taxon>
        <taxon>Euteleostomi</taxon>
        <taxon>Archelosauria</taxon>
        <taxon>Archosauria</taxon>
        <taxon>Crocodylia</taxon>
        <taxon>Alligatoridae</taxon>
        <taxon>Alligatorinae</taxon>
        <taxon>Alligator</taxon>
    </lineage>
</organism>
<accession>A0A3Q0GLB3</accession>
<dbReference type="InterPro" id="IPR027413">
    <property type="entry name" value="GROEL-like_equatorial_sf"/>
</dbReference>
<evidence type="ECO:0000313" key="1">
    <source>
        <dbReference type="Proteomes" id="UP000189705"/>
    </source>
</evidence>